<dbReference type="EMBL" id="SSMD01000009">
    <property type="protein sequence ID" value="THD72092.1"/>
    <property type="molecule type" value="Genomic_DNA"/>
</dbReference>
<comment type="caution">
    <text evidence="3">The sequence shown here is derived from an EMBL/GenBank/DDBJ whole genome shotgun (WGS) entry which is preliminary data.</text>
</comment>
<feature type="domain" description="Extensin-like C-terminal" evidence="2">
    <location>
        <begin position="108"/>
        <end position="261"/>
    </location>
</feature>
<evidence type="ECO:0000313" key="4">
    <source>
        <dbReference type="Proteomes" id="UP000306113"/>
    </source>
</evidence>
<evidence type="ECO:0000259" key="2">
    <source>
        <dbReference type="Pfam" id="PF06904"/>
    </source>
</evidence>
<dbReference type="RefSeq" id="WP_136340338.1">
    <property type="nucleotide sequence ID" value="NZ_SSMD01000009.1"/>
</dbReference>
<dbReference type="AlphaFoldDB" id="A0A4S3M7X7"/>
<organism evidence="3 4">
    <name type="scientific">Thalassobius vesicularis</name>
    <dbReference type="NCBI Taxonomy" id="1294297"/>
    <lineage>
        <taxon>Bacteria</taxon>
        <taxon>Pseudomonadati</taxon>
        <taxon>Pseudomonadota</taxon>
        <taxon>Alphaproteobacteria</taxon>
        <taxon>Rhodobacterales</taxon>
        <taxon>Roseobacteraceae</taxon>
        <taxon>Thalassovita</taxon>
    </lineage>
</organism>
<evidence type="ECO:0000313" key="3">
    <source>
        <dbReference type="EMBL" id="THD72092.1"/>
    </source>
</evidence>
<evidence type="ECO:0000256" key="1">
    <source>
        <dbReference type="SAM" id="SignalP"/>
    </source>
</evidence>
<reference evidence="3 4" key="1">
    <citation type="submission" date="2019-04" db="EMBL/GenBank/DDBJ databases">
        <title>Draft genome sequence of Youngimonas vesicularis.</title>
        <authorList>
            <person name="Hameed A."/>
        </authorList>
    </citation>
    <scope>NUCLEOTIDE SEQUENCE [LARGE SCALE GENOMIC DNA]</scope>
    <source>
        <strain evidence="3 4">CC-AMW-E</strain>
    </source>
</reference>
<dbReference type="Proteomes" id="UP000306113">
    <property type="component" value="Unassembled WGS sequence"/>
</dbReference>
<gene>
    <name evidence="3" type="ORF">E7681_16365</name>
</gene>
<feature type="signal peptide" evidence="1">
    <location>
        <begin position="1"/>
        <end position="22"/>
    </location>
</feature>
<accession>A0A4S3M7X7</accession>
<protein>
    <submittedName>
        <fullName evidence="3">Extensin family protein</fullName>
    </submittedName>
</protein>
<feature type="chain" id="PRO_5020909549" evidence="1">
    <location>
        <begin position="23"/>
        <end position="261"/>
    </location>
</feature>
<dbReference type="Pfam" id="PF06904">
    <property type="entry name" value="Extensin-like_C"/>
    <property type="match status" value="1"/>
</dbReference>
<sequence>MKGWALGLIGAVCMAASASANAPTTSLRPVARGEVHPGVIIRVSPRVIGVAPSVKNPDKSIVYRSLRPRMRPSGLEDRAVERILDDVRGSVCGDPSILGTHVGEVADKVDGCGISDAVRVTSVAGIGLTSAALIDCPTAKSLRLWVERGLKPTIGRRGGGADKLRIFASYSCRTRNSKKGARISEHGKGRAVDIGAVILRDGSEVTVKSDWGRGRKGRMLRDLHEAACGPFGTVLGPKSDRYHRNHFHFDTARYRSGTYCK</sequence>
<keyword evidence="4" id="KW-1185">Reference proteome</keyword>
<dbReference type="InterPro" id="IPR009683">
    <property type="entry name" value="Extensin-like_C"/>
</dbReference>
<dbReference type="OrthoDB" id="9809788at2"/>
<proteinExistence type="predicted"/>
<name>A0A4S3M7X7_9RHOB</name>
<keyword evidence="1" id="KW-0732">Signal</keyword>